<feature type="transmembrane region" description="Helical" evidence="1">
    <location>
        <begin position="20"/>
        <end position="41"/>
    </location>
</feature>
<feature type="transmembrane region" description="Helical" evidence="1">
    <location>
        <begin position="345"/>
        <end position="367"/>
    </location>
</feature>
<keyword evidence="1" id="KW-0472">Membrane</keyword>
<dbReference type="PANTHER" id="PTHR42941">
    <property type="entry name" value="SLL1037 PROTEIN"/>
    <property type="match status" value="1"/>
</dbReference>
<dbReference type="Pfam" id="PF16868">
    <property type="entry name" value="NMT1_3"/>
    <property type="match status" value="1"/>
</dbReference>
<evidence type="ECO:0000313" key="3">
    <source>
        <dbReference type="Proteomes" id="UP000217289"/>
    </source>
</evidence>
<name>A0A250IQ19_9BACT</name>
<protein>
    <submittedName>
        <fullName evidence="2">C4-dicarboxylate ABC transporter substrate-binding protein</fullName>
    </submittedName>
</protein>
<dbReference type="OrthoDB" id="237270at2"/>
<dbReference type="Proteomes" id="UP000217289">
    <property type="component" value="Chromosome"/>
</dbReference>
<reference evidence="2 3" key="1">
    <citation type="submission" date="2017-06" db="EMBL/GenBank/DDBJ databases">
        <authorList>
            <person name="Kim H.J."/>
            <person name="Triplett B.A."/>
        </authorList>
    </citation>
    <scope>NUCLEOTIDE SEQUENCE [LARGE SCALE GENOMIC DNA]</scope>
    <source>
        <strain evidence="2 3">DSM 14713</strain>
    </source>
</reference>
<keyword evidence="1" id="KW-1133">Transmembrane helix</keyword>
<dbReference type="KEGG" id="mbd:MEBOL_006752"/>
<accession>A0A250IQ19</accession>
<gene>
    <name evidence="2" type="ORF">MEBOL_006752</name>
</gene>
<dbReference type="AlphaFoldDB" id="A0A250IQ19"/>
<proteinExistence type="predicted"/>
<dbReference type="Gene3D" id="3.40.190.10">
    <property type="entry name" value="Periplasmic binding protein-like II"/>
    <property type="match status" value="2"/>
</dbReference>
<evidence type="ECO:0000313" key="2">
    <source>
        <dbReference type="EMBL" id="ATB33261.1"/>
    </source>
</evidence>
<dbReference type="InterPro" id="IPR011852">
    <property type="entry name" value="TRAP_TAXI"/>
</dbReference>
<keyword evidence="1" id="KW-0812">Transmembrane</keyword>
<dbReference type="PANTHER" id="PTHR42941:SF1">
    <property type="entry name" value="SLL1037 PROTEIN"/>
    <property type="match status" value="1"/>
</dbReference>
<sequence>MAKKDRFKEQLRRALRRDLWIVLVPSILLVGAAFAVTLYFIKPAPPKTLVLAAAQDEGGFNYFARRYKDILARHGVTLEIRGTKGSRTSLDLLAQEQSGVDVAFVQSGSSAGSDKGSDTAARIVSLGGLTHIPLWIFYRGEPIDDVRGLGGKRIAVGSIESGTYALALTLLKANGVEKAPTELLSLERDDALARLKRGELDAVFLVAAAEAPFLQKLAAEPGLRLLSFARGEAYVRRYPYLSRLVLPRGVLNLAADVPERDVVLLAPTANLVARDSLHPALAYLLLRAASEVHGGPGLLDRAGEFPTALVADPPLSSEARRYYQSGTPFLQRYLPFWAANLVDRLWLMLVPIIAVLVPLGRAVPALYQWRVRSRIFRWYARLKEIEIQLEESPERSQLEEMLKRLDEAEHAVNHIPIPLAYAENLYFFREHIDIVRRRIVRRLTGSSEAPAVGVSLVI</sequence>
<organism evidence="2 3">
    <name type="scientific">Melittangium boletus DSM 14713</name>
    <dbReference type="NCBI Taxonomy" id="1294270"/>
    <lineage>
        <taxon>Bacteria</taxon>
        <taxon>Pseudomonadati</taxon>
        <taxon>Myxococcota</taxon>
        <taxon>Myxococcia</taxon>
        <taxon>Myxococcales</taxon>
        <taxon>Cystobacterineae</taxon>
        <taxon>Archangiaceae</taxon>
        <taxon>Melittangium</taxon>
    </lineage>
</organism>
<dbReference type="SUPFAM" id="SSF53850">
    <property type="entry name" value="Periplasmic binding protein-like II"/>
    <property type="match status" value="1"/>
</dbReference>
<evidence type="ECO:0000256" key="1">
    <source>
        <dbReference type="SAM" id="Phobius"/>
    </source>
</evidence>
<dbReference type="RefSeq" id="WP_095981332.1">
    <property type="nucleotide sequence ID" value="NZ_CP022163.1"/>
</dbReference>
<dbReference type="EMBL" id="CP022163">
    <property type="protein sequence ID" value="ATB33261.1"/>
    <property type="molecule type" value="Genomic_DNA"/>
</dbReference>
<keyword evidence="3" id="KW-1185">Reference proteome</keyword>